<organism evidence="2 3">
    <name type="scientific">Brassica cretica</name>
    <name type="common">Mustard</name>
    <dbReference type="NCBI Taxonomy" id="69181"/>
    <lineage>
        <taxon>Eukaryota</taxon>
        <taxon>Viridiplantae</taxon>
        <taxon>Streptophyta</taxon>
        <taxon>Embryophyta</taxon>
        <taxon>Tracheophyta</taxon>
        <taxon>Spermatophyta</taxon>
        <taxon>Magnoliopsida</taxon>
        <taxon>eudicotyledons</taxon>
        <taxon>Gunneridae</taxon>
        <taxon>Pentapetalae</taxon>
        <taxon>rosids</taxon>
        <taxon>malvids</taxon>
        <taxon>Brassicales</taxon>
        <taxon>Brassicaceae</taxon>
        <taxon>Brassiceae</taxon>
        <taxon>Brassica</taxon>
    </lineage>
</organism>
<name>A0A8S9RK44_BRACR</name>
<feature type="compositionally biased region" description="Basic and acidic residues" evidence="1">
    <location>
        <begin position="9"/>
        <end position="24"/>
    </location>
</feature>
<feature type="region of interest" description="Disordered" evidence="1">
    <location>
        <begin position="1"/>
        <end position="129"/>
    </location>
</feature>
<feature type="region of interest" description="Disordered" evidence="1">
    <location>
        <begin position="289"/>
        <end position="361"/>
    </location>
</feature>
<comment type="caution">
    <text evidence="2">The sequence shown here is derived from an EMBL/GenBank/DDBJ whole genome shotgun (WGS) entry which is preliminary data.</text>
</comment>
<feature type="compositionally biased region" description="Low complexity" evidence="1">
    <location>
        <begin position="237"/>
        <end position="248"/>
    </location>
</feature>
<evidence type="ECO:0000313" key="2">
    <source>
        <dbReference type="EMBL" id="KAF3573538.1"/>
    </source>
</evidence>
<feature type="compositionally biased region" description="Basic residues" evidence="1">
    <location>
        <begin position="108"/>
        <end position="117"/>
    </location>
</feature>
<dbReference type="AlphaFoldDB" id="A0A8S9RK44"/>
<reference evidence="2" key="1">
    <citation type="submission" date="2019-12" db="EMBL/GenBank/DDBJ databases">
        <title>Genome sequencing and annotation of Brassica cretica.</title>
        <authorList>
            <person name="Studholme D.J."/>
            <person name="Sarris P."/>
        </authorList>
    </citation>
    <scope>NUCLEOTIDE SEQUENCE</scope>
    <source>
        <strain evidence="2">PFS-109/04</strain>
        <tissue evidence="2">Leaf</tissue>
    </source>
</reference>
<gene>
    <name evidence="2" type="ORF">F2Q69_00058526</name>
</gene>
<accession>A0A8S9RK44</accession>
<dbReference type="EMBL" id="QGKX02000095">
    <property type="protein sequence ID" value="KAF3573538.1"/>
    <property type="molecule type" value="Genomic_DNA"/>
</dbReference>
<dbReference type="Proteomes" id="UP000712600">
    <property type="component" value="Unassembled WGS sequence"/>
</dbReference>
<protein>
    <submittedName>
        <fullName evidence="2">Uncharacterized protein</fullName>
    </submittedName>
</protein>
<feature type="region of interest" description="Disordered" evidence="1">
    <location>
        <begin position="228"/>
        <end position="273"/>
    </location>
</feature>
<feature type="compositionally biased region" description="Basic and acidic residues" evidence="1">
    <location>
        <begin position="42"/>
        <end position="55"/>
    </location>
</feature>
<evidence type="ECO:0000313" key="3">
    <source>
        <dbReference type="Proteomes" id="UP000712600"/>
    </source>
</evidence>
<feature type="compositionally biased region" description="Basic and acidic residues" evidence="1">
    <location>
        <begin position="300"/>
        <end position="313"/>
    </location>
</feature>
<sequence>MPEVGRFSDAMDRSPIRSLSEDIIHVSLRLGPLNDQDPTENEEIRASLDLQEVREQVGSLGGKGKNSKPASNLTARPPAAAKKRGARSPAQGVAVKKRRRLEEDRKRKEARRTRRSPPNRSLLKIEAPSNWQRGSNQERYFGAGNNYKYDYGVRQPGGMKPHFPPGESTALLLERDYLSQRIALLLIKEEASPEEDHPLPEVSGDQSLGAPEAVPLLSCSLSCVTHSTSQPAQRTNGAGSDAVAGSGSNIPSSSKAPNMPEVGRFSDAMDPSPIRSLSEDIIHVSLRLGPLNDQDPTENEEIRASLDLQEIREQVGSQGGKGKNSKPASNLTARPPAAAKKRGARSPAQGVAVKKRRERLK</sequence>
<evidence type="ECO:0000256" key="1">
    <source>
        <dbReference type="SAM" id="MobiDB-lite"/>
    </source>
</evidence>
<proteinExistence type="predicted"/>